<feature type="region of interest" description="Disordered" evidence="1">
    <location>
        <begin position="39"/>
        <end position="58"/>
    </location>
</feature>
<dbReference type="PATRIC" id="fig|1349767.4.peg.3034"/>
<keyword evidence="3" id="KW-1185">Reference proteome</keyword>
<dbReference type="eggNOG" id="ENOG502ZQ09">
    <property type="taxonomic scope" value="Bacteria"/>
</dbReference>
<dbReference type="STRING" id="1349767.GJA_1324"/>
<evidence type="ECO:0000256" key="1">
    <source>
        <dbReference type="SAM" id="MobiDB-lite"/>
    </source>
</evidence>
<gene>
    <name evidence="2" type="ORF">GJA_1324</name>
</gene>
<evidence type="ECO:0008006" key="4">
    <source>
        <dbReference type="Google" id="ProtNLM"/>
    </source>
</evidence>
<organism evidence="2 3">
    <name type="scientific">Janthinobacterium agaricidamnosum NBRC 102515 = DSM 9628</name>
    <dbReference type="NCBI Taxonomy" id="1349767"/>
    <lineage>
        <taxon>Bacteria</taxon>
        <taxon>Pseudomonadati</taxon>
        <taxon>Pseudomonadota</taxon>
        <taxon>Betaproteobacteria</taxon>
        <taxon>Burkholderiales</taxon>
        <taxon>Oxalobacteraceae</taxon>
        <taxon>Janthinobacterium</taxon>
    </lineage>
</organism>
<dbReference type="RefSeq" id="WP_051780369.1">
    <property type="nucleotide sequence ID" value="NZ_BCTH01000120.1"/>
</dbReference>
<dbReference type="AlphaFoldDB" id="W0V3Z9"/>
<protein>
    <recommendedName>
        <fullName evidence="4">Secretion system X translation initiation factor</fullName>
    </recommendedName>
</protein>
<proteinExistence type="predicted"/>
<dbReference type="EMBL" id="HG322949">
    <property type="protein sequence ID" value="CDG81977.1"/>
    <property type="molecule type" value="Genomic_DNA"/>
</dbReference>
<reference evidence="2 3" key="1">
    <citation type="journal article" date="2015" name="Genome Announc.">
        <title>Genome Sequence of Mushroom Soft-Rot Pathogen Janthinobacterium agaricidamnosum.</title>
        <authorList>
            <person name="Graupner K."/>
            <person name="Lackner G."/>
            <person name="Hertweck C."/>
        </authorList>
    </citation>
    <scope>NUCLEOTIDE SEQUENCE [LARGE SCALE GENOMIC DNA]</scope>
    <source>
        <strain evidence="3">NBRC 102515 / DSM 9628</strain>
    </source>
</reference>
<sequence length="174" mass="18686">MKIERRQGLALAALLTLVLVGWTAWRDVQRQDAAALPAHGAVRPGPAPASINADGAVGVADTPRDPLVEAGGDPFRVVTFLPPPPKLAPAPPPPPPAPVKPGAPPFPYQYFGRMVNIDGQLLTYLTRDNALIPIRAKETLDNTYRIDSISETLIVMTYLPLNEKVEIATRSAVN</sequence>
<name>W0V3Z9_9BURK</name>
<evidence type="ECO:0000313" key="2">
    <source>
        <dbReference type="EMBL" id="CDG81977.1"/>
    </source>
</evidence>
<dbReference type="KEGG" id="jag:GJA_1324"/>
<dbReference type="HOGENOM" id="CLU_112864_1_0_4"/>
<dbReference type="OrthoDB" id="8705638at2"/>
<accession>W0V3Z9</accession>
<evidence type="ECO:0000313" key="3">
    <source>
        <dbReference type="Proteomes" id="UP000027604"/>
    </source>
</evidence>
<dbReference type="Proteomes" id="UP000027604">
    <property type="component" value="Chromosome I"/>
</dbReference>